<gene>
    <name evidence="1" type="ORF">C0J50_1499</name>
</gene>
<dbReference type="Proteomes" id="UP001205998">
    <property type="component" value="Unassembled WGS sequence"/>
</dbReference>
<evidence type="ECO:0000313" key="2">
    <source>
        <dbReference type="Proteomes" id="UP001205998"/>
    </source>
</evidence>
<dbReference type="EMBL" id="MU570271">
    <property type="protein sequence ID" value="KAI5610760.1"/>
    <property type="molecule type" value="Genomic_DNA"/>
</dbReference>
<comment type="caution">
    <text evidence="1">The sequence shown here is derived from an EMBL/GenBank/DDBJ whole genome shotgun (WGS) entry which is preliminary data.</text>
</comment>
<accession>A0AAD5A7C3</accession>
<keyword evidence="2" id="KW-1185">Reference proteome</keyword>
<dbReference type="PANTHER" id="PTHR35350:SF1">
    <property type="entry name" value="HYPOTHETICAL LOC314168"/>
    <property type="match status" value="1"/>
</dbReference>
<sequence length="387" mass="44824">MGCSTRILDSLQKTSSFTSFDDKIIPICATFGKDVGPLHTPAILSAHGVQQLELSVPLPFWGACFYQELAENIRAAPTKTLIEEIRALIKNNEAEYCSFWRPVLPWGGVYTIRAGQKAVSCIPLYVKISLKNTCTIDGFLMLLYVILRDNQTFRREVSLFLGKRFVEHFLYLMDSYDYTTVKILWIWDRMSKRQYRSEIHQAALEIDLFGNEHENFTKNLENLMSTIQESYCTSCCCPCRFQELLQNTININPPHELPDKDPIQSAVDEFFCPKVVLCQEYGCNGLREFSQREFCHGAPPFIILNMQMWKSEDLYYVPYHLALSDHRYSLEGATLFNQEEHHYSAAFQIDGYWMHYDGLRSDNLILLNKPPELLLLSSLVYVRSHEK</sequence>
<organism evidence="1 2">
    <name type="scientific">Silurus asotus</name>
    <name type="common">Amur catfish</name>
    <name type="synonym">Parasilurus asotus</name>
    <dbReference type="NCBI Taxonomy" id="30991"/>
    <lineage>
        <taxon>Eukaryota</taxon>
        <taxon>Metazoa</taxon>
        <taxon>Chordata</taxon>
        <taxon>Craniata</taxon>
        <taxon>Vertebrata</taxon>
        <taxon>Euteleostomi</taxon>
        <taxon>Actinopterygii</taxon>
        <taxon>Neopterygii</taxon>
        <taxon>Teleostei</taxon>
        <taxon>Ostariophysi</taxon>
        <taxon>Siluriformes</taxon>
        <taxon>Siluridae</taxon>
        <taxon>Silurus</taxon>
    </lineage>
</organism>
<protein>
    <submittedName>
        <fullName evidence="1">Uncharacterized protein</fullName>
    </submittedName>
</protein>
<proteinExistence type="predicted"/>
<dbReference type="InterPro" id="IPR040029">
    <property type="entry name" value="C14orf28-like"/>
</dbReference>
<dbReference type="PANTHER" id="PTHR35350">
    <property type="entry name" value="HYPOTHETICAL LOC314168"/>
    <property type="match status" value="1"/>
</dbReference>
<reference evidence="1" key="1">
    <citation type="submission" date="2018-07" db="EMBL/GenBank/DDBJ databases">
        <title>Comparative genomics of catfishes provides insights into carnivory and benthic adaptation.</title>
        <authorList>
            <person name="Zhang Y."/>
            <person name="Wang D."/>
            <person name="Peng Z."/>
            <person name="Zheng S."/>
            <person name="Shao F."/>
            <person name="Tao W."/>
        </authorList>
    </citation>
    <scope>NUCLEOTIDE SEQUENCE</scope>
    <source>
        <strain evidence="1">Chongqing</strain>
    </source>
</reference>
<evidence type="ECO:0000313" key="1">
    <source>
        <dbReference type="EMBL" id="KAI5610760.1"/>
    </source>
</evidence>
<name>A0AAD5A7C3_SILAS</name>
<dbReference type="AlphaFoldDB" id="A0AAD5A7C3"/>